<name>A0A8S5S6S4_9CAUD</name>
<sequence>MDYEFTFISTDNYELRYTSKDGVRKVLPFKRTIGMSKKLQGIQATGRLKMYQELTAQGMTKNDLVVKKVADDGSITYDETNYKEFETNYINIASALILNEVIEECFHTSVALLLQDLGVDVNASDNGTLNKITLFTKKFTSVIIGKDDPQSQSPSIDNQEQVPGNTPTI</sequence>
<dbReference type="EMBL" id="BK032541">
    <property type="protein sequence ID" value="DAF46641.1"/>
    <property type="molecule type" value="Genomic_DNA"/>
</dbReference>
<reference evidence="2" key="1">
    <citation type="journal article" date="2021" name="Proc. Natl. Acad. Sci. U.S.A.">
        <title>A Catalog of Tens of Thousands of Viruses from Human Metagenomes Reveals Hidden Associations with Chronic Diseases.</title>
        <authorList>
            <person name="Tisza M.J."/>
            <person name="Buck C.B."/>
        </authorList>
    </citation>
    <scope>NUCLEOTIDE SEQUENCE</scope>
    <source>
        <strain evidence="2">CtqwY3</strain>
    </source>
</reference>
<accession>A0A8S5S6S4</accession>
<organism evidence="2">
    <name type="scientific">Siphoviridae sp. ctqwY3</name>
    <dbReference type="NCBI Taxonomy" id="2827951"/>
    <lineage>
        <taxon>Viruses</taxon>
        <taxon>Duplodnaviria</taxon>
        <taxon>Heunggongvirae</taxon>
        <taxon>Uroviricota</taxon>
        <taxon>Caudoviricetes</taxon>
    </lineage>
</organism>
<evidence type="ECO:0000256" key="1">
    <source>
        <dbReference type="SAM" id="MobiDB-lite"/>
    </source>
</evidence>
<feature type="region of interest" description="Disordered" evidence="1">
    <location>
        <begin position="146"/>
        <end position="169"/>
    </location>
</feature>
<protein>
    <submittedName>
        <fullName evidence="2">Uncharacterized protein</fullName>
    </submittedName>
</protein>
<evidence type="ECO:0000313" key="2">
    <source>
        <dbReference type="EMBL" id="DAF46641.1"/>
    </source>
</evidence>
<feature type="compositionally biased region" description="Polar residues" evidence="1">
    <location>
        <begin position="150"/>
        <end position="169"/>
    </location>
</feature>
<proteinExistence type="predicted"/>